<evidence type="ECO:0000256" key="4">
    <source>
        <dbReference type="ARBA" id="ARBA00022807"/>
    </source>
</evidence>
<dbReference type="KEGG" id="ocg:OCA5_c31090"/>
<dbReference type="InterPro" id="IPR000064">
    <property type="entry name" value="NLP_P60_dom"/>
</dbReference>
<organism evidence="6 7">
    <name type="scientific">Afipia carboxidovorans (strain ATCC 49405 / DSM 1227 / KCTC 32145 / OM5)</name>
    <name type="common">Oligotropha carboxidovorans</name>
    <dbReference type="NCBI Taxonomy" id="504832"/>
    <lineage>
        <taxon>Bacteria</taxon>
        <taxon>Pseudomonadati</taxon>
        <taxon>Pseudomonadota</taxon>
        <taxon>Alphaproteobacteria</taxon>
        <taxon>Hyphomicrobiales</taxon>
        <taxon>Nitrobacteraceae</taxon>
        <taxon>Afipia</taxon>
    </lineage>
</organism>
<keyword evidence="4" id="KW-0788">Thiol protease</keyword>
<dbReference type="STRING" id="504832.OCA5_c31090"/>
<accession>F8C036</accession>
<dbReference type="GO" id="GO:0006508">
    <property type="term" value="P:proteolysis"/>
    <property type="evidence" value="ECO:0007669"/>
    <property type="project" value="UniProtKB-KW"/>
</dbReference>
<dbReference type="EMBL" id="CP002826">
    <property type="protein sequence ID" value="AEI07793.1"/>
    <property type="molecule type" value="Genomic_DNA"/>
</dbReference>
<comment type="similarity">
    <text evidence="1">Belongs to the peptidase C40 family.</text>
</comment>
<dbReference type="SUPFAM" id="SSF54001">
    <property type="entry name" value="Cysteine proteinases"/>
    <property type="match status" value="1"/>
</dbReference>
<feature type="domain" description="NlpC/P60" evidence="5">
    <location>
        <begin position="29"/>
        <end position="167"/>
    </location>
</feature>
<dbReference type="InterPro" id="IPR011929">
    <property type="entry name" value="Phage_pept_NlpC/P60"/>
</dbReference>
<dbReference type="InterPro" id="IPR038765">
    <property type="entry name" value="Papain-like_cys_pep_sf"/>
</dbReference>
<dbReference type="Gene3D" id="3.90.1720.10">
    <property type="entry name" value="endopeptidase domain like (from Nostoc punctiforme)"/>
    <property type="match status" value="1"/>
</dbReference>
<dbReference type="Proteomes" id="UP000007730">
    <property type="component" value="Chromosome"/>
</dbReference>
<evidence type="ECO:0000256" key="2">
    <source>
        <dbReference type="ARBA" id="ARBA00022670"/>
    </source>
</evidence>
<protein>
    <submittedName>
        <fullName evidence="6">Putative phage cell wall peptidase, NlpC/P60</fullName>
    </submittedName>
</protein>
<evidence type="ECO:0000256" key="1">
    <source>
        <dbReference type="ARBA" id="ARBA00007074"/>
    </source>
</evidence>
<evidence type="ECO:0000313" key="7">
    <source>
        <dbReference type="Proteomes" id="UP000007730"/>
    </source>
</evidence>
<reference evidence="6 7" key="1">
    <citation type="journal article" date="2011" name="J. Bacteriol.">
        <title>Complete genome sequences of the chemolithoautotrophic Oligotropha carboxidovorans strains OM4 and OM5.</title>
        <authorList>
            <person name="Volland S."/>
            <person name="Rachinger M."/>
            <person name="Strittmatter A."/>
            <person name="Daniel R."/>
            <person name="Gottschalk G."/>
            <person name="Meyer O."/>
        </authorList>
    </citation>
    <scope>NUCLEOTIDE SEQUENCE [LARGE SCALE GENOMIC DNA]</scope>
    <source>
        <strain evidence="7">ATCC 49405 / DSM 1227 / KCTC 32145 / OM5</strain>
    </source>
</reference>
<dbReference type="NCBIfam" id="TIGR02219">
    <property type="entry name" value="phage_NlpC_fam"/>
    <property type="match status" value="1"/>
</dbReference>
<sequence length="171" mass="18899">MSSDAVPDSTEDPCSRKPLLTDSDCLMPMFTRDAVIAEARSWLGTPWHHQASLKGVGCDCIGFVRGVALPFVGEVPIPHDYPETWHLYRAEPRMYLGFKTHAHEIDVTDVLPGDILLFGAGKGPAHHCAYVAPGDGLIHCYREAGKVVEHGFSPWWRAKLRHAFRVPGIAD</sequence>
<keyword evidence="3" id="KW-0378">Hydrolase</keyword>
<dbReference type="eggNOG" id="COG0791">
    <property type="taxonomic scope" value="Bacteria"/>
</dbReference>
<keyword evidence="7" id="KW-1185">Reference proteome</keyword>
<evidence type="ECO:0000256" key="3">
    <source>
        <dbReference type="ARBA" id="ARBA00022801"/>
    </source>
</evidence>
<dbReference type="PROSITE" id="PS51935">
    <property type="entry name" value="NLPC_P60"/>
    <property type="match status" value="1"/>
</dbReference>
<evidence type="ECO:0000313" key="6">
    <source>
        <dbReference type="EMBL" id="AEI07793.1"/>
    </source>
</evidence>
<name>F8C036_AFIC5</name>
<keyword evidence="2" id="KW-0645">Protease</keyword>
<dbReference type="AlphaFoldDB" id="F8C036"/>
<dbReference type="HOGENOM" id="CLU_115301_1_0_5"/>
<gene>
    <name evidence="6" type="ordered locus">OCA5_c31090</name>
</gene>
<proteinExistence type="inferred from homology"/>
<evidence type="ECO:0000259" key="5">
    <source>
        <dbReference type="PROSITE" id="PS51935"/>
    </source>
</evidence>
<dbReference type="PATRIC" id="fig|504832.7.peg.3277"/>
<dbReference type="OrthoDB" id="6058745at2"/>
<dbReference type="GO" id="GO:0008234">
    <property type="term" value="F:cysteine-type peptidase activity"/>
    <property type="evidence" value="ECO:0007669"/>
    <property type="project" value="UniProtKB-KW"/>
</dbReference>